<accession>A0ABW8JXQ9</accession>
<feature type="domain" description="SnoaL-like" evidence="1">
    <location>
        <begin position="14"/>
        <end position="142"/>
    </location>
</feature>
<dbReference type="SUPFAM" id="SSF54427">
    <property type="entry name" value="NTF2-like"/>
    <property type="match status" value="1"/>
</dbReference>
<gene>
    <name evidence="2" type="ORF">ISP17_18480</name>
</gene>
<name>A0ABW8JXQ9_9GAMM</name>
<keyword evidence="3" id="KW-1185">Reference proteome</keyword>
<dbReference type="InterPro" id="IPR037401">
    <property type="entry name" value="SnoaL-like"/>
</dbReference>
<proteinExistence type="predicted"/>
<protein>
    <submittedName>
        <fullName evidence="2">Nuclear transport factor 2 family protein</fullName>
    </submittedName>
</protein>
<evidence type="ECO:0000313" key="2">
    <source>
        <dbReference type="EMBL" id="MFK2905953.1"/>
    </source>
</evidence>
<comment type="caution">
    <text evidence="2">The sequence shown here is derived from an EMBL/GenBank/DDBJ whole genome shotgun (WGS) entry which is preliminary data.</text>
</comment>
<organism evidence="2 3">
    <name type="scientific">Dyella ginsengisoli</name>
    <dbReference type="NCBI Taxonomy" id="363848"/>
    <lineage>
        <taxon>Bacteria</taxon>
        <taxon>Pseudomonadati</taxon>
        <taxon>Pseudomonadota</taxon>
        <taxon>Gammaproteobacteria</taxon>
        <taxon>Lysobacterales</taxon>
        <taxon>Rhodanobacteraceae</taxon>
        <taxon>Dyella</taxon>
    </lineage>
</organism>
<dbReference type="Gene3D" id="3.10.450.50">
    <property type="match status" value="1"/>
</dbReference>
<dbReference type="InterPro" id="IPR032710">
    <property type="entry name" value="NTF2-like_dom_sf"/>
</dbReference>
<sequence>MTGDRWDQIEARLRQLEDRAAIAELTARYAIAANQGWAGETFDLAALPEVFAPDAVWHSQAMGVRVEGLDAIVTAADHATRATDFAMHSYTNPAIRIDGDAATARWLLYIASRRHRGPANLVFMEDIVGYVRLAAGWRIQSVERRFGMELVEGASSHRDG</sequence>
<dbReference type="EMBL" id="JADIKM010000006">
    <property type="protein sequence ID" value="MFK2905953.1"/>
    <property type="molecule type" value="Genomic_DNA"/>
</dbReference>
<reference evidence="2 3" key="1">
    <citation type="submission" date="2020-10" db="EMBL/GenBank/DDBJ databases">
        <title>Phylogeny of dyella-like bacteria.</title>
        <authorList>
            <person name="Fu J."/>
        </authorList>
    </citation>
    <scope>NUCLEOTIDE SEQUENCE [LARGE SCALE GENOMIC DNA]</scope>
    <source>
        <strain evidence="2 3">Gsoil3046</strain>
    </source>
</reference>
<dbReference type="Pfam" id="PF13577">
    <property type="entry name" value="SnoaL_4"/>
    <property type="match status" value="1"/>
</dbReference>
<evidence type="ECO:0000313" key="3">
    <source>
        <dbReference type="Proteomes" id="UP001620460"/>
    </source>
</evidence>
<dbReference type="Proteomes" id="UP001620460">
    <property type="component" value="Unassembled WGS sequence"/>
</dbReference>
<evidence type="ECO:0000259" key="1">
    <source>
        <dbReference type="Pfam" id="PF13577"/>
    </source>
</evidence>
<dbReference type="RefSeq" id="WP_404635846.1">
    <property type="nucleotide sequence ID" value="NZ_JADIKM010000006.1"/>
</dbReference>